<keyword evidence="2 5" id="KW-0812">Transmembrane</keyword>
<name>A0ABW1FYE3_9ACTN</name>
<evidence type="ECO:0000256" key="1">
    <source>
        <dbReference type="ARBA" id="ARBA00004651"/>
    </source>
</evidence>
<comment type="subcellular location">
    <subcellularLocation>
        <location evidence="1">Cell membrane</location>
        <topology evidence="1">Multi-pass membrane protein</topology>
    </subcellularLocation>
</comment>
<feature type="transmembrane region" description="Helical" evidence="5">
    <location>
        <begin position="73"/>
        <end position="92"/>
    </location>
</feature>
<feature type="transmembrane region" description="Helical" evidence="5">
    <location>
        <begin position="41"/>
        <end position="67"/>
    </location>
</feature>
<proteinExistence type="predicted"/>
<evidence type="ECO:0000259" key="6">
    <source>
        <dbReference type="PROSITE" id="PS50850"/>
    </source>
</evidence>
<dbReference type="Pfam" id="PF07690">
    <property type="entry name" value="MFS_1"/>
    <property type="match status" value="1"/>
</dbReference>
<dbReference type="SUPFAM" id="SSF103473">
    <property type="entry name" value="MFS general substrate transporter"/>
    <property type="match status" value="1"/>
</dbReference>
<feature type="domain" description="Major facilitator superfamily (MFS) profile" evidence="6">
    <location>
        <begin position="41"/>
        <end position="473"/>
    </location>
</feature>
<reference evidence="8" key="1">
    <citation type="journal article" date="2019" name="Int. J. Syst. Evol. Microbiol.">
        <title>The Global Catalogue of Microorganisms (GCM) 10K type strain sequencing project: providing services to taxonomists for standard genome sequencing and annotation.</title>
        <authorList>
            <consortium name="The Broad Institute Genomics Platform"/>
            <consortium name="The Broad Institute Genome Sequencing Center for Infectious Disease"/>
            <person name="Wu L."/>
            <person name="Ma J."/>
        </authorList>
    </citation>
    <scope>NUCLEOTIDE SEQUENCE [LARGE SCALE GENOMIC DNA]</scope>
    <source>
        <strain evidence="8">JCM 4816</strain>
    </source>
</reference>
<feature type="transmembrane region" description="Helical" evidence="5">
    <location>
        <begin position="288"/>
        <end position="311"/>
    </location>
</feature>
<keyword evidence="8" id="KW-1185">Reference proteome</keyword>
<comment type="caution">
    <text evidence="7">The sequence shown here is derived from an EMBL/GenBank/DDBJ whole genome shotgun (WGS) entry which is preliminary data.</text>
</comment>
<feature type="transmembrane region" description="Helical" evidence="5">
    <location>
        <begin position="232"/>
        <end position="249"/>
    </location>
</feature>
<feature type="transmembrane region" description="Helical" evidence="5">
    <location>
        <begin position="378"/>
        <end position="403"/>
    </location>
</feature>
<evidence type="ECO:0000256" key="5">
    <source>
        <dbReference type="SAM" id="Phobius"/>
    </source>
</evidence>
<feature type="transmembrane region" description="Helical" evidence="5">
    <location>
        <begin position="447"/>
        <end position="464"/>
    </location>
</feature>
<gene>
    <name evidence="7" type="ORF">ACFP3V_05410</name>
</gene>
<evidence type="ECO:0000313" key="8">
    <source>
        <dbReference type="Proteomes" id="UP001596174"/>
    </source>
</evidence>
<feature type="transmembrane region" description="Helical" evidence="5">
    <location>
        <begin position="192"/>
        <end position="211"/>
    </location>
</feature>
<keyword evidence="3 5" id="KW-1133">Transmembrane helix</keyword>
<feature type="transmembrane region" description="Helical" evidence="5">
    <location>
        <begin position="104"/>
        <end position="123"/>
    </location>
</feature>
<accession>A0ABW1FYE3</accession>
<protein>
    <submittedName>
        <fullName evidence="7">MFS transporter</fullName>
    </submittedName>
</protein>
<dbReference type="PROSITE" id="PS50850">
    <property type="entry name" value="MFS"/>
    <property type="match status" value="1"/>
</dbReference>
<dbReference type="InterPro" id="IPR036259">
    <property type="entry name" value="MFS_trans_sf"/>
</dbReference>
<dbReference type="PANTHER" id="PTHR23501">
    <property type="entry name" value="MAJOR FACILITATOR SUPERFAMILY"/>
    <property type="match status" value="1"/>
</dbReference>
<feature type="transmembrane region" description="Helical" evidence="5">
    <location>
        <begin position="135"/>
        <end position="152"/>
    </location>
</feature>
<feature type="transmembrane region" description="Helical" evidence="5">
    <location>
        <begin position="255"/>
        <end position="276"/>
    </location>
</feature>
<evidence type="ECO:0000313" key="7">
    <source>
        <dbReference type="EMBL" id="MFC5906656.1"/>
    </source>
</evidence>
<feature type="transmembrane region" description="Helical" evidence="5">
    <location>
        <begin position="164"/>
        <end position="186"/>
    </location>
</feature>
<sequence length="478" mass="48869">MTEATVALAPYHGPVTTLARSSSAVADDCLPGVLDRPYRMLTIGIVSCVLLIAFEAMAVNTAMPVAARALHGLGLYAFAFSGYFTASLLAMVVSGEWCDKRGPLAPLGLGIALFGAGLVIAGTAQNMWTFVGGRATQGLGGGMVIVALYVVAGRAYPERLRPKVFSAFSAAWVLPSIVGPLVSGAVTENIGWRWVFLSIPVLVVLPLVLMLPQLRSLEPESAPTWALDRRRLLLALGLAAGAGLLQYAGQRLDLLALLPAAAGLALVAPTAVRLLPPGTFRAARGLPTVVLLRGVAAGAFFTAEAFIPLMLVSQRGLSPTLAGLSLTSGALSWALGSFLQGRSWAESRRPLLIRGGFVASALAIAVASTALVPSVPAWLVAVGWACGGIGMGLMFASIGVLTLNLSTPEDTGANSASLQVSDSLGNVSLTLLAGVLFASVGHGAGGFAAIFWTMAAVALLGAAVSGRITRSSGTTLGS</sequence>
<organism evidence="7 8">
    <name type="scientific">Streptacidiphilus monticola</name>
    <dbReference type="NCBI Taxonomy" id="2161674"/>
    <lineage>
        <taxon>Bacteria</taxon>
        <taxon>Bacillati</taxon>
        <taxon>Actinomycetota</taxon>
        <taxon>Actinomycetes</taxon>
        <taxon>Kitasatosporales</taxon>
        <taxon>Streptomycetaceae</taxon>
        <taxon>Streptacidiphilus</taxon>
    </lineage>
</organism>
<dbReference type="InterPro" id="IPR020846">
    <property type="entry name" value="MFS_dom"/>
</dbReference>
<dbReference type="Proteomes" id="UP001596174">
    <property type="component" value="Unassembled WGS sequence"/>
</dbReference>
<evidence type="ECO:0000256" key="3">
    <source>
        <dbReference type="ARBA" id="ARBA00022989"/>
    </source>
</evidence>
<feature type="transmembrane region" description="Helical" evidence="5">
    <location>
        <begin position="317"/>
        <end position="339"/>
    </location>
</feature>
<dbReference type="Gene3D" id="1.20.1720.10">
    <property type="entry name" value="Multidrug resistance protein D"/>
    <property type="match status" value="1"/>
</dbReference>
<dbReference type="InterPro" id="IPR011701">
    <property type="entry name" value="MFS"/>
</dbReference>
<dbReference type="Gene3D" id="1.20.1250.20">
    <property type="entry name" value="MFS general substrate transporter like domains"/>
    <property type="match status" value="1"/>
</dbReference>
<dbReference type="PANTHER" id="PTHR23501:SF154">
    <property type="entry name" value="MULTIDRUG-EFFLUX TRANSPORTER RV1634-RELATED"/>
    <property type="match status" value="1"/>
</dbReference>
<dbReference type="EMBL" id="JBHSQJ010000015">
    <property type="protein sequence ID" value="MFC5906656.1"/>
    <property type="molecule type" value="Genomic_DNA"/>
</dbReference>
<evidence type="ECO:0000256" key="4">
    <source>
        <dbReference type="ARBA" id="ARBA00023136"/>
    </source>
</evidence>
<evidence type="ECO:0000256" key="2">
    <source>
        <dbReference type="ARBA" id="ARBA00022692"/>
    </source>
</evidence>
<keyword evidence="4 5" id="KW-0472">Membrane</keyword>
<feature type="transmembrane region" description="Helical" evidence="5">
    <location>
        <begin position="424"/>
        <end position="441"/>
    </location>
</feature>
<feature type="transmembrane region" description="Helical" evidence="5">
    <location>
        <begin position="351"/>
        <end position="372"/>
    </location>
</feature>
<dbReference type="RefSeq" id="WP_380580291.1">
    <property type="nucleotide sequence ID" value="NZ_JBHSQJ010000015.1"/>
</dbReference>